<evidence type="ECO:0000313" key="10">
    <source>
        <dbReference type="Proteomes" id="UP000236151"/>
    </source>
</evidence>
<reference evidence="9 10" key="1">
    <citation type="submission" date="2017-06" db="EMBL/GenBank/DDBJ databases">
        <title>Investigating the central metabolism of Clostridium thermosuccinogenes.</title>
        <authorList>
            <person name="Koendjbiharie J.G."/>
            <person name="van Kranenburg R."/>
        </authorList>
    </citation>
    <scope>NUCLEOTIDE SEQUENCE [LARGE SCALE GENOMIC DNA]</scope>
    <source>
        <strain evidence="9 10">DSM 5806</strain>
    </source>
</reference>
<dbReference type="OrthoDB" id="9788108at2"/>
<evidence type="ECO:0000256" key="4">
    <source>
        <dbReference type="ARBA" id="ARBA00022692"/>
    </source>
</evidence>
<feature type="transmembrane region" description="Helical" evidence="7">
    <location>
        <begin position="86"/>
        <end position="107"/>
    </location>
</feature>
<evidence type="ECO:0000256" key="1">
    <source>
        <dbReference type="ARBA" id="ARBA00004651"/>
    </source>
</evidence>
<feature type="transmembrane region" description="Helical" evidence="7">
    <location>
        <begin position="119"/>
        <end position="137"/>
    </location>
</feature>
<accession>A0A2K2FI23</accession>
<dbReference type="Pfam" id="PF00528">
    <property type="entry name" value="BPD_transp_1"/>
    <property type="match status" value="1"/>
</dbReference>
<keyword evidence="2 7" id="KW-0813">Transport</keyword>
<feature type="transmembrane region" description="Helical" evidence="7">
    <location>
        <begin position="166"/>
        <end position="189"/>
    </location>
</feature>
<dbReference type="GO" id="GO:0005886">
    <property type="term" value="C:plasma membrane"/>
    <property type="evidence" value="ECO:0007669"/>
    <property type="project" value="UniProtKB-SubCell"/>
</dbReference>
<comment type="subcellular location">
    <subcellularLocation>
        <location evidence="1 7">Cell membrane</location>
        <topology evidence="1 7">Multi-pass membrane protein</topology>
    </subcellularLocation>
</comment>
<dbReference type="Gene3D" id="1.10.3720.10">
    <property type="entry name" value="MetI-like"/>
    <property type="match status" value="1"/>
</dbReference>
<dbReference type="PROSITE" id="PS50928">
    <property type="entry name" value="ABC_TM1"/>
    <property type="match status" value="1"/>
</dbReference>
<dbReference type="EMBL" id="NIOJ01000010">
    <property type="protein sequence ID" value="PNU00505.1"/>
    <property type="molecule type" value="Genomic_DNA"/>
</dbReference>
<feature type="transmembrane region" description="Helical" evidence="7">
    <location>
        <begin position="267"/>
        <end position="287"/>
    </location>
</feature>
<feature type="domain" description="ABC transmembrane type-1" evidence="8">
    <location>
        <begin position="82"/>
        <end position="288"/>
    </location>
</feature>
<dbReference type="PANTHER" id="PTHR43227">
    <property type="entry name" value="BLL4140 PROTEIN"/>
    <property type="match status" value="1"/>
</dbReference>
<dbReference type="InterPro" id="IPR035906">
    <property type="entry name" value="MetI-like_sf"/>
</dbReference>
<dbReference type="GO" id="GO:0055085">
    <property type="term" value="P:transmembrane transport"/>
    <property type="evidence" value="ECO:0007669"/>
    <property type="project" value="InterPro"/>
</dbReference>
<dbReference type="CDD" id="cd06261">
    <property type="entry name" value="TM_PBP2"/>
    <property type="match status" value="1"/>
</dbReference>
<dbReference type="InterPro" id="IPR000515">
    <property type="entry name" value="MetI-like"/>
</dbReference>
<evidence type="ECO:0000256" key="6">
    <source>
        <dbReference type="ARBA" id="ARBA00023136"/>
    </source>
</evidence>
<dbReference type="SUPFAM" id="SSF161098">
    <property type="entry name" value="MetI-like"/>
    <property type="match status" value="1"/>
</dbReference>
<dbReference type="RefSeq" id="WP_103080834.1">
    <property type="nucleotide sequence ID" value="NZ_CP021850.1"/>
</dbReference>
<evidence type="ECO:0000256" key="3">
    <source>
        <dbReference type="ARBA" id="ARBA00022475"/>
    </source>
</evidence>
<keyword evidence="10" id="KW-1185">Reference proteome</keyword>
<feature type="transmembrane region" description="Helical" evidence="7">
    <location>
        <begin position="220"/>
        <end position="240"/>
    </location>
</feature>
<comment type="similarity">
    <text evidence="7">Belongs to the binding-protein-dependent transport system permease family.</text>
</comment>
<evidence type="ECO:0000313" key="9">
    <source>
        <dbReference type="EMBL" id="PNU00505.1"/>
    </source>
</evidence>
<keyword evidence="6 7" id="KW-0472">Membrane</keyword>
<dbReference type="PANTHER" id="PTHR43227:SF3">
    <property type="entry name" value="BINDING-PROTEIN-DEPENDENT TRANSPORT SYSTEMS INNER MEMBRANE COMPONENT"/>
    <property type="match status" value="1"/>
</dbReference>
<name>A0A2K2FI23_9CLOT</name>
<evidence type="ECO:0000259" key="8">
    <source>
        <dbReference type="PROSITE" id="PS50928"/>
    </source>
</evidence>
<sequence length="293" mass="33218">MKAAKNKKKGFTVKQRNALAGYIFFSPWIIGFFAFTFYPVIYSLILSVNAVQIKTGGIAMTWKGLTFYHEAVNIDTSFKIALGDTVMFIACATPLVLVFSLIVALLLNGKYPLRTFLRAVFFLPVIIMSGPVISELLNKYTADFTNSDPKILLFLYGLPSFIQKPVLYALSNLVLILWFSGTQILIFLAGLQKIGRDIYEAAEIDGANSWEKFWKITLPFIKPMAMINAIYTIVEIANFANNEVNKKISGHLFEVNRPYSFSAAMSWIYFITILLILLVVYVIFSYLERRERA</sequence>
<evidence type="ECO:0000256" key="5">
    <source>
        <dbReference type="ARBA" id="ARBA00022989"/>
    </source>
</evidence>
<dbReference type="Proteomes" id="UP000236151">
    <property type="component" value="Unassembled WGS sequence"/>
</dbReference>
<dbReference type="KEGG" id="cthd:CDO33_03675"/>
<feature type="transmembrane region" description="Helical" evidence="7">
    <location>
        <begin position="21"/>
        <end position="41"/>
    </location>
</feature>
<keyword evidence="3" id="KW-1003">Cell membrane</keyword>
<organism evidence="9 10">
    <name type="scientific">Clostridium thermosuccinogenes</name>
    <dbReference type="NCBI Taxonomy" id="84032"/>
    <lineage>
        <taxon>Bacteria</taxon>
        <taxon>Bacillati</taxon>
        <taxon>Bacillota</taxon>
        <taxon>Clostridia</taxon>
        <taxon>Eubacteriales</taxon>
        <taxon>Clostridiaceae</taxon>
        <taxon>Clostridium</taxon>
    </lineage>
</organism>
<dbReference type="AlphaFoldDB" id="A0A2K2FI23"/>
<keyword evidence="5 7" id="KW-1133">Transmembrane helix</keyword>
<evidence type="ECO:0000256" key="2">
    <source>
        <dbReference type="ARBA" id="ARBA00022448"/>
    </source>
</evidence>
<evidence type="ECO:0000256" key="7">
    <source>
        <dbReference type="RuleBase" id="RU363032"/>
    </source>
</evidence>
<protein>
    <recommendedName>
        <fullName evidence="8">ABC transmembrane type-1 domain-containing protein</fullName>
    </recommendedName>
</protein>
<comment type="caution">
    <text evidence="9">The sequence shown here is derived from an EMBL/GenBank/DDBJ whole genome shotgun (WGS) entry which is preliminary data.</text>
</comment>
<keyword evidence="4 7" id="KW-0812">Transmembrane</keyword>
<gene>
    <name evidence="9" type="ORF">CDQ84_06030</name>
</gene>
<dbReference type="InterPro" id="IPR050809">
    <property type="entry name" value="UgpAE/MalFG_permease"/>
</dbReference>
<proteinExistence type="inferred from homology"/>